<organism evidence="1 2">
    <name type="scientific">Macrosiphum euphorbiae</name>
    <name type="common">potato aphid</name>
    <dbReference type="NCBI Taxonomy" id="13131"/>
    <lineage>
        <taxon>Eukaryota</taxon>
        <taxon>Metazoa</taxon>
        <taxon>Ecdysozoa</taxon>
        <taxon>Arthropoda</taxon>
        <taxon>Hexapoda</taxon>
        <taxon>Insecta</taxon>
        <taxon>Pterygota</taxon>
        <taxon>Neoptera</taxon>
        <taxon>Paraneoptera</taxon>
        <taxon>Hemiptera</taxon>
        <taxon>Sternorrhyncha</taxon>
        <taxon>Aphidomorpha</taxon>
        <taxon>Aphidoidea</taxon>
        <taxon>Aphididae</taxon>
        <taxon>Macrosiphini</taxon>
        <taxon>Macrosiphum</taxon>
    </lineage>
</organism>
<dbReference type="Proteomes" id="UP001160148">
    <property type="component" value="Unassembled WGS sequence"/>
</dbReference>
<name>A0AAV0WC32_9HEMI</name>
<evidence type="ECO:0000313" key="2">
    <source>
        <dbReference type="Proteomes" id="UP001160148"/>
    </source>
</evidence>
<dbReference type="SUPFAM" id="SSF53098">
    <property type="entry name" value="Ribonuclease H-like"/>
    <property type="match status" value="1"/>
</dbReference>
<gene>
    <name evidence="1" type="ORF">MEUPH1_LOCUS9475</name>
</gene>
<proteinExistence type="predicted"/>
<dbReference type="InterPro" id="IPR012337">
    <property type="entry name" value="RNaseH-like_sf"/>
</dbReference>
<dbReference type="AlphaFoldDB" id="A0AAV0WC32"/>
<comment type="caution">
    <text evidence="1">The sequence shown here is derived from an EMBL/GenBank/DDBJ whole genome shotgun (WGS) entry which is preliminary data.</text>
</comment>
<accession>A0AAV0WC32</accession>
<reference evidence="1 2" key="1">
    <citation type="submission" date="2023-01" db="EMBL/GenBank/DDBJ databases">
        <authorList>
            <person name="Whitehead M."/>
        </authorList>
    </citation>
    <scope>NUCLEOTIDE SEQUENCE [LARGE SCALE GENOMIC DNA]</scope>
</reference>
<evidence type="ECO:0000313" key="1">
    <source>
        <dbReference type="EMBL" id="CAI6353343.1"/>
    </source>
</evidence>
<keyword evidence="2" id="KW-1185">Reference proteome</keyword>
<sequence length="96" mass="10845">MSDHLQGTQAMLSKIVGHNKPYIPCQAHRLNTFVEHSCDASIIVAELFNTLESLYVFFSSSTKRGGYLQKKLLEIEGSLKLRNLSKTRWTAQSSFP</sequence>
<protein>
    <submittedName>
        <fullName evidence="1">Uncharacterized protein</fullName>
    </submittedName>
</protein>
<dbReference type="EMBL" id="CARXXK010000002">
    <property type="protein sequence ID" value="CAI6353343.1"/>
    <property type="molecule type" value="Genomic_DNA"/>
</dbReference>